<protein>
    <submittedName>
        <fullName evidence="1">Uncharacterized protein</fullName>
    </submittedName>
</protein>
<comment type="caution">
    <text evidence="1">The sequence shown here is derived from an EMBL/GenBank/DDBJ whole genome shotgun (WGS) entry which is preliminary data.</text>
</comment>
<organism evidence="1 2">
    <name type="scientific">Potamilus streckersoni</name>
    <dbReference type="NCBI Taxonomy" id="2493646"/>
    <lineage>
        <taxon>Eukaryota</taxon>
        <taxon>Metazoa</taxon>
        <taxon>Spiralia</taxon>
        <taxon>Lophotrochozoa</taxon>
        <taxon>Mollusca</taxon>
        <taxon>Bivalvia</taxon>
        <taxon>Autobranchia</taxon>
        <taxon>Heteroconchia</taxon>
        <taxon>Palaeoheterodonta</taxon>
        <taxon>Unionida</taxon>
        <taxon>Unionoidea</taxon>
        <taxon>Unionidae</taxon>
        <taxon>Ambleminae</taxon>
        <taxon>Lampsilini</taxon>
        <taxon>Potamilus</taxon>
    </lineage>
</organism>
<dbReference type="AlphaFoldDB" id="A0AAE0T1Y5"/>
<keyword evidence="2" id="KW-1185">Reference proteome</keyword>
<evidence type="ECO:0000313" key="1">
    <source>
        <dbReference type="EMBL" id="KAK3601703.1"/>
    </source>
</evidence>
<sequence length="62" mass="6817">MEAGACGMDGLHMEHVASLVVEVYRFKPGTGPALSQFPRMVEGSVMELQWNLPPLNMSEINI</sequence>
<name>A0AAE0T1Y5_9BIVA</name>
<gene>
    <name evidence="1" type="ORF">CHS0354_016061</name>
</gene>
<dbReference type="EMBL" id="JAEAOA010001004">
    <property type="protein sequence ID" value="KAK3601703.1"/>
    <property type="molecule type" value="Genomic_DNA"/>
</dbReference>
<reference evidence="1" key="2">
    <citation type="journal article" date="2021" name="Genome Biol. Evol.">
        <title>Developing a high-quality reference genome for a parasitic bivalve with doubly uniparental inheritance (Bivalvia: Unionida).</title>
        <authorList>
            <person name="Smith C.H."/>
        </authorList>
    </citation>
    <scope>NUCLEOTIDE SEQUENCE</scope>
    <source>
        <strain evidence="1">CHS0354</strain>
        <tissue evidence="1">Mantle</tissue>
    </source>
</reference>
<accession>A0AAE0T1Y5</accession>
<reference evidence="1" key="3">
    <citation type="submission" date="2023-05" db="EMBL/GenBank/DDBJ databases">
        <authorList>
            <person name="Smith C.H."/>
        </authorList>
    </citation>
    <scope>NUCLEOTIDE SEQUENCE</scope>
    <source>
        <strain evidence="1">CHS0354</strain>
        <tissue evidence="1">Mantle</tissue>
    </source>
</reference>
<proteinExistence type="predicted"/>
<reference evidence="1" key="1">
    <citation type="journal article" date="2021" name="Genome Biol. Evol.">
        <title>A High-Quality Reference Genome for a Parasitic Bivalve with Doubly Uniparental Inheritance (Bivalvia: Unionida).</title>
        <authorList>
            <person name="Smith C.H."/>
        </authorList>
    </citation>
    <scope>NUCLEOTIDE SEQUENCE</scope>
    <source>
        <strain evidence="1">CHS0354</strain>
    </source>
</reference>
<dbReference type="Proteomes" id="UP001195483">
    <property type="component" value="Unassembled WGS sequence"/>
</dbReference>
<evidence type="ECO:0000313" key="2">
    <source>
        <dbReference type="Proteomes" id="UP001195483"/>
    </source>
</evidence>